<gene>
    <name evidence="2" type="ORF">PLBR_LOCUS1440</name>
</gene>
<evidence type="ECO:0000313" key="2">
    <source>
        <dbReference type="EMBL" id="SPQ94225.1"/>
    </source>
</evidence>
<dbReference type="EMBL" id="OVEO01000002">
    <property type="protein sequence ID" value="SPQ94225.1"/>
    <property type="molecule type" value="Genomic_DNA"/>
</dbReference>
<organism evidence="2 3">
    <name type="scientific">Plasmodiophora brassicae</name>
    <name type="common">Clubroot disease agent</name>
    <dbReference type="NCBI Taxonomy" id="37360"/>
    <lineage>
        <taxon>Eukaryota</taxon>
        <taxon>Sar</taxon>
        <taxon>Rhizaria</taxon>
        <taxon>Endomyxa</taxon>
        <taxon>Phytomyxea</taxon>
        <taxon>Plasmodiophorida</taxon>
        <taxon>Plasmodiophoridae</taxon>
        <taxon>Plasmodiophora</taxon>
    </lineage>
</organism>
<reference evidence="2 3" key="1">
    <citation type="submission" date="2018-03" db="EMBL/GenBank/DDBJ databases">
        <authorList>
            <person name="Fogelqvist J."/>
        </authorList>
    </citation>
    <scope>NUCLEOTIDE SEQUENCE [LARGE SCALE GENOMIC DNA]</scope>
</reference>
<keyword evidence="1" id="KW-0812">Transmembrane</keyword>
<feature type="transmembrane region" description="Helical" evidence="1">
    <location>
        <begin position="6"/>
        <end position="28"/>
    </location>
</feature>
<keyword evidence="1" id="KW-1133">Transmembrane helix</keyword>
<accession>A0A3P3Y211</accession>
<dbReference type="AlphaFoldDB" id="A0A3P3Y211"/>
<name>A0A3P3Y211_PLABS</name>
<dbReference type="Proteomes" id="UP000290189">
    <property type="component" value="Unassembled WGS sequence"/>
</dbReference>
<evidence type="ECO:0000313" key="3">
    <source>
        <dbReference type="Proteomes" id="UP000290189"/>
    </source>
</evidence>
<geneLocation type="mitochondrion" evidence="2"/>
<keyword evidence="2" id="KW-0496">Mitochondrion</keyword>
<evidence type="ECO:0000256" key="1">
    <source>
        <dbReference type="SAM" id="Phobius"/>
    </source>
</evidence>
<proteinExistence type="predicted"/>
<protein>
    <submittedName>
        <fullName evidence="2">Uncharacterized protein</fullName>
    </submittedName>
</protein>
<keyword evidence="1" id="KW-0472">Membrane</keyword>
<sequence length="74" mass="8664">MRARTVYLSLIILQRGVVLALSSAPYSIRCRKRLRSRRISSKSTLTSCLIRRQRLALRLSQRFIWFAMGKRSLP</sequence>